<evidence type="ECO:0000256" key="5">
    <source>
        <dbReference type="NCBIfam" id="TIGR03654"/>
    </source>
</evidence>
<comment type="similarity">
    <text evidence="1 6">Belongs to the universal ribosomal protein uL6 family.</text>
</comment>
<dbReference type="EMBL" id="KT007031">
    <property type="protein sequence ID" value="AKQ04193.1"/>
    <property type="molecule type" value="Genomic_DNA"/>
</dbReference>
<evidence type="ECO:0000256" key="2">
    <source>
        <dbReference type="ARBA" id="ARBA00022980"/>
    </source>
</evidence>
<dbReference type="PRINTS" id="PR00059">
    <property type="entry name" value="RIBOSOMALL6"/>
</dbReference>
<dbReference type="GO" id="GO:0003735">
    <property type="term" value="F:structural constituent of ribosome"/>
    <property type="evidence" value="ECO:0007669"/>
    <property type="project" value="UniProtKB-UniRule"/>
</dbReference>
<dbReference type="InterPro" id="IPR020040">
    <property type="entry name" value="Ribosomal_uL6_a/b-dom"/>
</dbReference>
<keyword evidence="2 6" id="KW-0689">Ribosomal protein</keyword>
<evidence type="ECO:0000259" key="8">
    <source>
        <dbReference type="Pfam" id="PF00347"/>
    </source>
</evidence>
<gene>
    <name evidence="9" type="primary">rplF</name>
</gene>
<dbReference type="FunFam" id="3.90.930.12:FF:000001">
    <property type="entry name" value="50S ribosomal protein L6"/>
    <property type="match status" value="1"/>
</dbReference>
<dbReference type="Pfam" id="PF00347">
    <property type="entry name" value="Ribosomal_L6"/>
    <property type="match status" value="2"/>
</dbReference>
<name>A0A0H4T8I0_9DELT</name>
<dbReference type="InterPro" id="IPR002358">
    <property type="entry name" value="Ribosomal_uL6_CS"/>
</dbReference>
<keyword evidence="7" id="KW-0694">RNA-binding</keyword>
<dbReference type="GO" id="GO:0022625">
    <property type="term" value="C:cytosolic large ribosomal subunit"/>
    <property type="evidence" value="ECO:0007669"/>
    <property type="project" value="UniProtKB-UniRule"/>
</dbReference>
<evidence type="ECO:0000313" key="9">
    <source>
        <dbReference type="EMBL" id="AKQ04193.1"/>
    </source>
</evidence>
<keyword evidence="3 6" id="KW-0687">Ribonucleoprotein</keyword>
<reference evidence="9" key="1">
    <citation type="journal article" date="2015" name="ISME J.">
        <title>Aquifer environment selects for microbial species cohorts in sediment and groundwater.</title>
        <authorList>
            <person name="Hug L.A."/>
            <person name="Thomas B.C."/>
            <person name="Brown C.T."/>
            <person name="Frischkorn K.R."/>
            <person name="Williams K.H."/>
            <person name="Tringe S.G."/>
            <person name="Banfield J.F."/>
        </authorList>
    </citation>
    <scope>NUCLEOTIDE SEQUENCE</scope>
</reference>
<dbReference type="GO" id="GO:0002181">
    <property type="term" value="P:cytoplasmic translation"/>
    <property type="evidence" value="ECO:0007669"/>
    <property type="project" value="TreeGrafter"/>
</dbReference>
<organism evidence="9">
    <name type="scientific">uncultured delta proteobacterium Rifle_16ft_4_minimus_4275</name>
    <dbReference type="NCBI Taxonomy" id="1665183"/>
    <lineage>
        <taxon>Bacteria</taxon>
        <taxon>Deltaproteobacteria</taxon>
        <taxon>environmental samples</taxon>
    </lineage>
</organism>
<keyword evidence="7" id="KW-0699">rRNA-binding</keyword>
<proteinExistence type="inferred from homology"/>
<evidence type="ECO:0000256" key="6">
    <source>
        <dbReference type="RuleBase" id="RU003869"/>
    </source>
</evidence>
<dbReference type="PANTHER" id="PTHR11655">
    <property type="entry name" value="60S/50S RIBOSOMAL PROTEIN L6/L9"/>
    <property type="match status" value="1"/>
</dbReference>
<evidence type="ECO:0000256" key="7">
    <source>
        <dbReference type="RuleBase" id="RU003870"/>
    </source>
</evidence>
<dbReference type="PROSITE" id="PS00525">
    <property type="entry name" value="RIBOSOMAL_L6_1"/>
    <property type="match status" value="1"/>
</dbReference>
<feature type="domain" description="Large ribosomal subunit protein uL6 alpha-beta" evidence="8">
    <location>
        <begin position="85"/>
        <end position="158"/>
    </location>
</feature>
<feature type="domain" description="Large ribosomal subunit protein uL6 alpha-beta" evidence="8">
    <location>
        <begin position="5"/>
        <end position="76"/>
    </location>
</feature>
<dbReference type="SUPFAM" id="SSF56053">
    <property type="entry name" value="Ribosomal protein L6"/>
    <property type="match status" value="2"/>
</dbReference>
<comment type="function">
    <text evidence="7">This protein binds to the 23S rRNA, and is important in its secondary structure. It is located near the subunit interface in the base of the L7/L12 stalk, and near the tRNA binding site of the peptidyltransferase center.</text>
</comment>
<dbReference type="NCBIfam" id="TIGR03654">
    <property type="entry name" value="L6_bact"/>
    <property type="match status" value="1"/>
</dbReference>
<dbReference type="Gene3D" id="3.90.930.12">
    <property type="entry name" value="Ribosomal protein L6, alpha-beta domain"/>
    <property type="match status" value="2"/>
</dbReference>
<dbReference type="AlphaFoldDB" id="A0A0H4T8I0"/>
<protein>
    <recommendedName>
        <fullName evidence="4 5">50S ribosomal protein L6</fullName>
    </recommendedName>
</protein>
<dbReference type="PANTHER" id="PTHR11655:SF14">
    <property type="entry name" value="LARGE RIBOSOMAL SUBUNIT PROTEIN UL6M"/>
    <property type="match status" value="1"/>
</dbReference>
<evidence type="ECO:0000256" key="4">
    <source>
        <dbReference type="ARBA" id="ARBA00035454"/>
    </source>
</evidence>
<dbReference type="InterPro" id="IPR036789">
    <property type="entry name" value="Ribosomal_uL6-like_a/b-dom_sf"/>
</dbReference>
<evidence type="ECO:0000256" key="3">
    <source>
        <dbReference type="ARBA" id="ARBA00023274"/>
    </source>
</evidence>
<sequence length="177" mass="19119">MPIAVPDGVKVFLEGGSVRVEGPKGKLKTEIPPSIQVKMEGTHVRVSRETEERQIKALHGLTRKLIANMVEGVSRGFSRVLEINGVGYRAEAKGTELHMTLGFSHPVVFPLPPGVTAAVERQIIITLHSADKEILGKTAAVIRDLRPPEPYKGKGIKYREEVIQRKAGKAVGAAGSS</sequence>
<dbReference type="GO" id="GO:0019843">
    <property type="term" value="F:rRNA binding"/>
    <property type="evidence" value="ECO:0007669"/>
    <property type="project" value="UniProtKB-UniRule"/>
</dbReference>
<dbReference type="InterPro" id="IPR019906">
    <property type="entry name" value="Ribosomal_uL6_bac-type"/>
</dbReference>
<accession>A0A0H4T8I0</accession>
<evidence type="ECO:0000256" key="1">
    <source>
        <dbReference type="ARBA" id="ARBA00009356"/>
    </source>
</evidence>
<dbReference type="PIRSF" id="PIRSF002162">
    <property type="entry name" value="Ribosomal_L6"/>
    <property type="match status" value="1"/>
</dbReference>
<dbReference type="InterPro" id="IPR000702">
    <property type="entry name" value="Ribosomal_uL6-like"/>
</dbReference>